<dbReference type="InterPro" id="IPR001288">
    <property type="entry name" value="Translation_initiation_fac_3"/>
</dbReference>
<comment type="subcellular location">
    <subcellularLocation>
        <location evidence="4">Cytoplasm</location>
    </subcellularLocation>
</comment>
<dbReference type="HAMAP" id="MF_00080">
    <property type="entry name" value="IF_3"/>
    <property type="match status" value="1"/>
</dbReference>
<dbReference type="InterPro" id="IPR036788">
    <property type="entry name" value="T_IF-3_C_sf"/>
</dbReference>
<dbReference type="SUPFAM" id="SSF54364">
    <property type="entry name" value="Translation initiation factor IF3, N-terminal domain"/>
    <property type="match status" value="1"/>
</dbReference>
<dbReference type="NCBIfam" id="TIGR00168">
    <property type="entry name" value="infC"/>
    <property type="match status" value="1"/>
</dbReference>
<dbReference type="InterPro" id="IPR036787">
    <property type="entry name" value="T_IF-3_N_sf"/>
</dbReference>
<dbReference type="Proteomes" id="UP000746471">
    <property type="component" value="Unassembled WGS sequence"/>
</dbReference>
<evidence type="ECO:0000256" key="1">
    <source>
        <dbReference type="ARBA" id="ARBA00005439"/>
    </source>
</evidence>
<comment type="similarity">
    <text evidence="1 4">Belongs to the IF-3 family.</text>
</comment>
<evidence type="ECO:0000259" key="6">
    <source>
        <dbReference type="Pfam" id="PF00707"/>
    </source>
</evidence>
<evidence type="ECO:0000256" key="2">
    <source>
        <dbReference type="ARBA" id="ARBA00022540"/>
    </source>
</evidence>
<keyword evidence="2 4" id="KW-0396">Initiation factor</keyword>
<reference evidence="8 9" key="1">
    <citation type="submission" date="2021-05" db="EMBL/GenBank/DDBJ databases">
        <title>Fusibacter ferrireducens sp. nov., an anaerobic, sulfur- and Fe-reducing bacterium isolated from the mangrove sediment.</title>
        <authorList>
            <person name="Qiu D."/>
        </authorList>
    </citation>
    <scope>NUCLEOTIDE SEQUENCE [LARGE SCALE GENOMIC DNA]</scope>
    <source>
        <strain evidence="8 9">DSM 12116</strain>
    </source>
</reference>
<sequence length="163" mass="18667">MNEEIRDREVRVIGDDGEQLGIMTAKDAYMLALERKLDLVKIAPNAKPPVCKIMDFGKHRYEQQKRDKEARKKQKSATVKEVRLGLNIEKHDLETKAKSAAKFLEKGDKVKVSLRFRGREMGYTQLGYEVLKRFSAEIEEYGVMEGTAKMEGRSLVATYAPKK</sequence>
<evidence type="ECO:0000256" key="3">
    <source>
        <dbReference type="ARBA" id="ARBA00022917"/>
    </source>
</evidence>
<dbReference type="Pfam" id="PF05198">
    <property type="entry name" value="IF3_N"/>
    <property type="match status" value="1"/>
</dbReference>
<dbReference type="SUPFAM" id="SSF55200">
    <property type="entry name" value="Translation initiation factor IF3, C-terminal domain"/>
    <property type="match status" value="1"/>
</dbReference>
<dbReference type="InterPro" id="IPR019814">
    <property type="entry name" value="Translation_initiation_fac_3_N"/>
</dbReference>
<feature type="domain" description="Translation initiation factor 3 C-terminal" evidence="6">
    <location>
        <begin position="78"/>
        <end position="162"/>
    </location>
</feature>
<proteinExistence type="inferred from homology"/>
<evidence type="ECO:0000256" key="4">
    <source>
        <dbReference type="HAMAP-Rule" id="MF_00080"/>
    </source>
</evidence>
<dbReference type="Gene3D" id="3.10.20.80">
    <property type="entry name" value="Translation initiation factor 3 (IF-3), N-terminal domain"/>
    <property type="match status" value="1"/>
</dbReference>
<dbReference type="Pfam" id="PF00707">
    <property type="entry name" value="IF3_C"/>
    <property type="match status" value="1"/>
</dbReference>
<evidence type="ECO:0000313" key="9">
    <source>
        <dbReference type="Proteomes" id="UP000746471"/>
    </source>
</evidence>
<dbReference type="PANTHER" id="PTHR10938">
    <property type="entry name" value="TRANSLATION INITIATION FACTOR IF-3"/>
    <property type="match status" value="1"/>
</dbReference>
<evidence type="ECO:0000256" key="5">
    <source>
        <dbReference type="NCBIfam" id="TIGR00168"/>
    </source>
</evidence>
<accession>A0ABS5PKU4</accession>
<dbReference type="RefSeq" id="WP_213235451.1">
    <property type="nucleotide sequence ID" value="NZ_JAHBCL010000004.1"/>
</dbReference>
<keyword evidence="3 4" id="KW-0648">Protein biosynthesis</keyword>
<evidence type="ECO:0000313" key="8">
    <source>
        <dbReference type="EMBL" id="MBS7525663.1"/>
    </source>
</evidence>
<protein>
    <recommendedName>
        <fullName evidence="4 5">Translation initiation factor IF-3</fullName>
    </recommendedName>
</protein>
<comment type="subunit">
    <text evidence="4">Monomer.</text>
</comment>
<keyword evidence="9" id="KW-1185">Reference proteome</keyword>
<comment type="function">
    <text evidence="4">IF-3 binds to the 30S ribosomal subunit and shifts the equilibrium between 70S ribosomes and their 50S and 30S subunits in favor of the free subunits, thus enhancing the availability of 30S subunits on which protein synthesis initiation begins.</text>
</comment>
<organism evidence="8 9">
    <name type="scientific">Fusibacter paucivorans</name>
    <dbReference type="NCBI Taxonomy" id="76009"/>
    <lineage>
        <taxon>Bacteria</taxon>
        <taxon>Bacillati</taxon>
        <taxon>Bacillota</taxon>
        <taxon>Clostridia</taxon>
        <taxon>Eubacteriales</taxon>
        <taxon>Eubacteriales Family XII. Incertae Sedis</taxon>
        <taxon>Fusibacter</taxon>
    </lineage>
</organism>
<dbReference type="PANTHER" id="PTHR10938:SF0">
    <property type="entry name" value="TRANSLATION INITIATION FACTOR IF-3, MITOCHONDRIAL"/>
    <property type="match status" value="1"/>
</dbReference>
<feature type="domain" description="Translation initiation factor 3 N-terminal" evidence="7">
    <location>
        <begin position="1"/>
        <end position="70"/>
    </location>
</feature>
<dbReference type="Gene3D" id="3.30.110.10">
    <property type="entry name" value="Translation initiation factor 3 (IF-3), C-terminal domain"/>
    <property type="match status" value="1"/>
</dbReference>
<dbReference type="EMBL" id="JAHBCL010000004">
    <property type="protein sequence ID" value="MBS7525663.1"/>
    <property type="molecule type" value="Genomic_DNA"/>
</dbReference>
<name>A0ABS5PKU4_9FIRM</name>
<dbReference type="InterPro" id="IPR019815">
    <property type="entry name" value="Translation_initiation_fac_3_C"/>
</dbReference>
<dbReference type="GO" id="GO:0003743">
    <property type="term" value="F:translation initiation factor activity"/>
    <property type="evidence" value="ECO:0007669"/>
    <property type="project" value="UniProtKB-KW"/>
</dbReference>
<evidence type="ECO:0000259" key="7">
    <source>
        <dbReference type="Pfam" id="PF05198"/>
    </source>
</evidence>
<keyword evidence="4" id="KW-0963">Cytoplasm</keyword>
<comment type="caution">
    <text evidence="8">The sequence shown here is derived from an EMBL/GenBank/DDBJ whole genome shotgun (WGS) entry which is preliminary data.</text>
</comment>
<gene>
    <name evidence="4 8" type="primary">infC</name>
    <name evidence="8" type="ORF">KHM83_03125</name>
</gene>